<dbReference type="WBParaSite" id="SCUD_0001285601-mRNA-1">
    <property type="protein sequence ID" value="SCUD_0001285601-mRNA-1"/>
    <property type="gene ID" value="SCUD_0001285601"/>
</dbReference>
<organism evidence="4">
    <name type="scientific">Schistosoma curassoni</name>
    <dbReference type="NCBI Taxonomy" id="6186"/>
    <lineage>
        <taxon>Eukaryota</taxon>
        <taxon>Metazoa</taxon>
        <taxon>Spiralia</taxon>
        <taxon>Lophotrochozoa</taxon>
        <taxon>Platyhelminthes</taxon>
        <taxon>Trematoda</taxon>
        <taxon>Digenea</taxon>
        <taxon>Strigeidida</taxon>
        <taxon>Schistosomatoidea</taxon>
        <taxon>Schistosomatidae</taxon>
        <taxon>Schistosoma</taxon>
    </lineage>
</organism>
<dbReference type="AlphaFoldDB" id="A0A183KCW3"/>
<dbReference type="Proteomes" id="UP000279833">
    <property type="component" value="Unassembled WGS sequence"/>
</dbReference>
<name>A0A183KCW3_9TREM</name>
<accession>A0A183KCW3</accession>
<reference evidence="2 3" key="2">
    <citation type="submission" date="2018-11" db="EMBL/GenBank/DDBJ databases">
        <authorList>
            <consortium name="Pathogen Informatics"/>
        </authorList>
    </citation>
    <scope>NUCLEOTIDE SEQUENCE [LARGE SCALE GENOMIC DNA]</scope>
    <source>
        <strain evidence="2">Dakar</strain>
        <strain evidence="3">Dakar, Senegal</strain>
    </source>
</reference>
<keyword evidence="1" id="KW-0812">Transmembrane</keyword>
<evidence type="ECO:0000313" key="2">
    <source>
        <dbReference type="EMBL" id="VDP50322.1"/>
    </source>
</evidence>
<keyword evidence="3" id="KW-1185">Reference proteome</keyword>
<sequence>MVGGSRQKTLDIGSVLFGTEQQDLHLILKGLMPFDEFHPVSPSFTYNLLNQNKIERNNSSSSVVIVVVVVVVVVVAVYIVNKYLI</sequence>
<keyword evidence="1" id="KW-1133">Transmembrane helix</keyword>
<gene>
    <name evidence="2" type="ORF">SCUD_LOCUS12853</name>
</gene>
<dbReference type="EMBL" id="UZAK01035421">
    <property type="protein sequence ID" value="VDP50322.1"/>
    <property type="molecule type" value="Genomic_DNA"/>
</dbReference>
<feature type="transmembrane region" description="Helical" evidence="1">
    <location>
        <begin position="62"/>
        <end position="80"/>
    </location>
</feature>
<proteinExistence type="predicted"/>
<evidence type="ECO:0000313" key="4">
    <source>
        <dbReference type="WBParaSite" id="SCUD_0001285601-mRNA-1"/>
    </source>
</evidence>
<evidence type="ECO:0000313" key="3">
    <source>
        <dbReference type="Proteomes" id="UP000279833"/>
    </source>
</evidence>
<evidence type="ECO:0000256" key="1">
    <source>
        <dbReference type="SAM" id="Phobius"/>
    </source>
</evidence>
<protein>
    <submittedName>
        <fullName evidence="4">Ovule protein</fullName>
    </submittedName>
</protein>
<keyword evidence="1" id="KW-0472">Membrane</keyword>
<reference evidence="4" key="1">
    <citation type="submission" date="2016-06" db="UniProtKB">
        <authorList>
            <consortium name="WormBaseParasite"/>
        </authorList>
    </citation>
    <scope>IDENTIFICATION</scope>
</reference>